<proteinExistence type="predicted"/>
<dbReference type="EMBL" id="RQVQ01000022">
    <property type="protein sequence ID" value="RRJ89857.1"/>
    <property type="molecule type" value="Genomic_DNA"/>
</dbReference>
<name>A0A3P3W6D5_9FLAO</name>
<feature type="signal peptide" evidence="1">
    <location>
        <begin position="1"/>
        <end position="22"/>
    </location>
</feature>
<evidence type="ECO:0000313" key="3">
    <source>
        <dbReference type="Proteomes" id="UP000275719"/>
    </source>
</evidence>
<dbReference type="OrthoDB" id="1323569at2"/>
<sequence>MQNKLYILTLLILLSLSHFSFGQNDSINFEDKLRLSSRDCAHSHICCQVNCACCPNFGKTILNLKNPSDSLSDIAFGQNSLVVAKDSFVNIISTLNGKYPEPESSIPPIHKNTYVLNKQEKDSIWNAIFAEAKTQDLFQHFQTSKDKRIYLIENQINLFAVLNSNSVNTKTKTELLLGKFKYDQKHPTENKYIQIFGICGLGRPEIIEISSKEKAVTDYLNNYNNGIDYDSKVNLLALEGIMLLGVDYKKEKYVQAVDIIKKEKFRFKKLRNKNIVGAEVNTYQPITEKDLLIIYYNKK</sequence>
<keyword evidence="3" id="KW-1185">Reference proteome</keyword>
<dbReference type="AlphaFoldDB" id="A0A3P3W6D5"/>
<accession>A0A3P3W6D5</accession>
<organism evidence="2 3">
    <name type="scientific">Paenimyroides tangerinum</name>
    <dbReference type="NCBI Taxonomy" id="2488728"/>
    <lineage>
        <taxon>Bacteria</taxon>
        <taxon>Pseudomonadati</taxon>
        <taxon>Bacteroidota</taxon>
        <taxon>Flavobacteriia</taxon>
        <taxon>Flavobacteriales</taxon>
        <taxon>Flavobacteriaceae</taxon>
        <taxon>Paenimyroides</taxon>
    </lineage>
</organism>
<comment type="caution">
    <text evidence="2">The sequence shown here is derived from an EMBL/GenBank/DDBJ whole genome shotgun (WGS) entry which is preliminary data.</text>
</comment>
<feature type="chain" id="PRO_5018040455" evidence="1">
    <location>
        <begin position="23"/>
        <end position="299"/>
    </location>
</feature>
<dbReference type="Proteomes" id="UP000275719">
    <property type="component" value="Unassembled WGS sequence"/>
</dbReference>
<evidence type="ECO:0000313" key="2">
    <source>
        <dbReference type="EMBL" id="RRJ89857.1"/>
    </source>
</evidence>
<keyword evidence="1" id="KW-0732">Signal</keyword>
<evidence type="ECO:0000256" key="1">
    <source>
        <dbReference type="SAM" id="SignalP"/>
    </source>
</evidence>
<protein>
    <submittedName>
        <fullName evidence="2">Uncharacterized protein</fullName>
    </submittedName>
</protein>
<dbReference type="RefSeq" id="WP_125019391.1">
    <property type="nucleotide sequence ID" value="NZ_RQVQ01000022.1"/>
</dbReference>
<gene>
    <name evidence="2" type="ORF">EG240_10700</name>
</gene>
<reference evidence="2 3" key="1">
    <citation type="submission" date="2018-11" db="EMBL/GenBank/DDBJ databases">
        <title>Flavobacterium sp. nov., YIM 102701-2 draft genome.</title>
        <authorList>
            <person name="Li G."/>
            <person name="Jiang Y."/>
        </authorList>
    </citation>
    <scope>NUCLEOTIDE SEQUENCE [LARGE SCALE GENOMIC DNA]</scope>
    <source>
        <strain evidence="2 3">YIM 102701-2</strain>
    </source>
</reference>